<keyword evidence="11 16" id="KW-0239">DNA-directed DNA polymerase</keyword>
<dbReference type="NCBIfam" id="TIGR00593">
    <property type="entry name" value="pola"/>
    <property type="match status" value="1"/>
</dbReference>
<evidence type="ECO:0000256" key="1">
    <source>
        <dbReference type="ARBA" id="ARBA00007705"/>
    </source>
</evidence>
<dbReference type="InterPro" id="IPR018320">
    <property type="entry name" value="DNA_polymerase_1"/>
</dbReference>
<dbReference type="CDD" id="cd08637">
    <property type="entry name" value="DNA_pol_A_pol_I_C"/>
    <property type="match status" value="1"/>
</dbReference>
<dbReference type="RefSeq" id="WP_023928269.1">
    <property type="nucleotide sequence ID" value="NZ_KI669455.1"/>
</dbReference>
<feature type="domain" description="3'-5' exonuclease" evidence="17">
    <location>
        <begin position="374"/>
        <end position="560"/>
    </location>
</feature>
<dbReference type="HOGENOM" id="CLU_004675_0_0_7"/>
<dbReference type="EMBL" id="AZJI01000007">
    <property type="protein sequence ID" value="ETD22735.1"/>
    <property type="molecule type" value="Genomic_DNA"/>
</dbReference>
<dbReference type="STRING" id="1357400.HMPREF2086_01534"/>
<dbReference type="SUPFAM" id="SSF47807">
    <property type="entry name" value="5' to 3' exonuclease, C-terminal subdomain"/>
    <property type="match status" value="1"/>
</dbReference>
<dbReference type="PANTHER" id="PTHR10133">
    <property type="entry name" value="DNA POLYMERASE I"/>
    <property type="match status" value="1"/>
</dbReference>
<comment type="catalytic activity">
    <reaction evidence="14 16">
        <text>DNA(n) + a 2'-deoxyribonucleoside 5'-triphosphate = DNA(n+1) + diphosphate</text>
        <dbReference type="Rhea" id="RHEA:22508"/>
        <dbReference type="Rhea" id="RHEA-COMP:17339"/>
        <dbReference type="Rhea" id="RHEA-COMP:17340"/>
        <dbReference type="ChEBI" id="CHEBI:33019"/>
        <dbReference type="ChEBI" id="CHEBI:61560"/>
        <dbReference type="ChEBI" id="CHEBI:173112"/>
        <dbReference type="EC" id="2.7.7.7"/>
    </reaction>
</comment>
<evidence type="ECO:0000256" key="2">
    <source>
        <dbReference type="ARBA" id="ARBA00012417"/>
    </source>
</evidence>
<dbReference type="InterPro" id="IPR036279">
    <property type="entry name" value="5-3_exonuclease_C_sf"/>
</dbReference>
<dbReference type="CDD" id="cd09898">
    <property type="entry name" value="H3TH_53EXO"/>
    <property type="match status" value="1"/>
</dbReference>
<protein>
    <recommendedName>
        <fullName evidence="3 15">DNA polymerase I</fullName>
        <ecNumber evidence="2 15">2.7.7.7</ecNumber>
    </recommendedName>
</protein>
<evidence type="ECO:0000256" key="11">
    <source>
        <dbReference type="ARBA" id="ARBA00022932"/>
    </source>
</evidence>
<accession>V8C6S3</accession>
<dbReference type="FunFam" id="1.10.150.20:FF:000002">
    <property type="entry name" value="DNA polymerase I"/>
    <property type="match status" value="1"/>
</dbReference>
<dbReference type="FunFam" id="1.10.150.20:FF:000003">
    <property type="entry name" value="DNA polymerase I"/>
    <property type="match status" value="1"/>
</dbReference>
<dbReference type="InterPro" id="IPR020045">
    <property type="entry name" value="DNA_polI_H3TH"/>
</dbReference>
<dbReference type="SMART" id="SM00474">
    <property type="entry name" value="35EXOc"/>
    <property type="match status" value="1"/>
</dbReference>
<feature type="domain" description="DNA-directed DNA polymerase family A palm" evidence="19">
    <location>
        <begin position="728"/>
        <end position="931"/>
    </location>
</feature>
<evidence type="ECO:0000256" key="3">
    <source>
        <dbReference type="ARBA" id="ARBA00020311"/>
    </source>
</evidence>
<evidence type="ECO:0000256" key="16">
    <source>
        <dbReference type="RuleBase" id="RU004460"/>
    </source>
</evidence>
<dbReference type="InterPro" id="IPR002421">
    <property type="entry name" value="5-3_exonuclease"/>
</dbReference>
<gene>
    <name evidence="16" type="primary">polA</name>
    <name evidence="20" type="ORF">HMPREF2086_01534</name>
</gene>
<dbReference type="InterPro" id="IPR036397">
    <property type="entry name" value="RNaseH_sf"/>
</dbReference>
<dbReference type="Gene3D" id="3.30.70.370">
    <property type="match status" value="1"/>
</dbReference>
<dbReference type="GO" id="GO:0006302">
    <property type="term" value="P:double-strand break repair"/>
    <property type="evidence" value="ECO:0007669"/>
    <property type="project" value="TreeGrafter"/>
</dbReference>
<dbReference type="InterPro" id="IPR002298">
    <property type="entry name" value="DNA_polymerase_A"/>
</dbReference>
<keyword evidence="7" id="KW-0540">Nuclease</keyword>
<evidence type="ECO:0000256" key="4">
    <source>
        <dbReference type="ARBA" id="ARBA00022679"/>
    </source>
</evidence>
<evidence type="ECO:0000256" key="14">
    <source>
        <dbReference type="ARBA" id="ARBA00049244"/>
    </source>
</evidence>
<evidence type="ECO:0000256" key="15">
    <source>
        <dbReference type="NCBIfam" id="TIGR00593"/>
    </source>
</evidence>
<dbReference type="Pfam" id="PF01612">
    <property type="entry name" value="DNA_pol_A_exo1"/>
    <property type="match status" value="1"/>
</dbReference>
<dbReference type="GO" id="GO:0003887">
    <property type="term" value="F:DNA-directed DNA polymerase activity"/>
    <property type="evidence" value="ECO:0007669"/>
    <property type="project" value="UniProtKB-UniRule"/>
</dbReference>
<evidence type="ECO:0000256" key="12">
    <source>
        <dbReference type="ARBA" id="ARBA00023125"/>
    </source>
</evidence>
<organism evidence="20 21">
    <name type="scientific">Helicobacter macacae MIT 99-5501</name>
    <dbReference type="NCBI Taxonomy" id="1357400"/>
    <lineage>
        <taxon>Bacteria</taxon>
        <taxon>Pseudomonadati</taxon>
        <taxon>Campylobacterota</taxon>
        <taxon>Epsilonproteobacteria</taxon>
        <taxon>Campylobacterales</taxon>
        <taxon>Helicobacteraceae</taxon>
        <taxon>Helicobacter</taxon>
    </lineage>
</organism>
<dbReference type="Pfam" id="PF01367">
    <property type="entry name" value="5_3_exonuc"/>
    <property type="match status" value="1"/>
</dbReference>
<sequence length="967" mass="109741">MQKLIIIDTFGFFFRNFYALPPLRNKDGFPTGLLMGFANLIMKLHKNNEGDFIVFALEGGGENKRKQYYKDYKANRAKAPDDLVLQLPIAIKWIEQMGFVNLSFEGYEADDVIASLATLAQKRGLKVEIISHDKDLYQLINENIHLLDPVKNKEIHEEECFEKFGVYPKNFIDYQSLVGDSSDNVPGVKGIGTKSAAKLIERFENLENIYENATSLREVVGERLANAIEQNRESAFLSKRLVTLERDLFSEFEFSKSIMPQKNPLIKILDEMKKYEFAKIVQRLSNEKPNVPFSQIIAQDSKKEQKAKEEYEAQKDKKRIAKKGLGGLEIEDAFAELDSTSQETIEKNHPTFGYINQSLLADKTDEILAKAPFCFNAKKIESLSELEGILDSMPKDCLIAYDCETTAIDTKVAQIVGFSFCADGVNAYYVPIAHSYLGVESQISLEEAKEGIRKIFAHPLIGHNLKYDLKIAQNLGIYYDYANGKIYDSMVLAWLFDSVSKVGLDEQMRKWFAHSMIGFGEVLGKLDDFSQVPIPNATKYAAEDASASFRLFFRLKYELESRGLDSIFELAKDLEFPFVSVLLEMEEEGIAIDENHFKDLLERFSKEIAQIEQEIFSLCGSVFNLNSPKQLANMLFDTLKLKAQRQIKGGYSTDEKTLQNLLEAHPCIPKILEYRELAKLKGTYVEPMLKLQKQGKIYTSFLQTGTATGRLSSKSPNLQNIPVRSEQGRLIRAGFCASGENKILLSIDYSQIELRLLAHFCQDIALIKAFRDDLDIHLQTAKAIFGEKEAVQKRNIAKSINFGLIYGMGSTKLSQTLKIPQKEAKSYIEGYFLSFPTVKDFLNSKKQEILEKGYAETLLGHRRYFSFAHASEFMQANFLREGVNSIFQGSAADLIKMAMLKIHAHIKESKSDIKMLLQVHDELIFELDKEGAEQKAKELGVIMDNIYTLNVPLKSSYALGRTWAELK</sequence>
<evidence type="ECO:0000256" key="8">
    <source>
        <dbReference type="ARBA" id="ARBA00022763"/>
    </source>
</evidence>
<dbReference type="Gene3D" id="3.30.420.10">
    <property type="entry name" value="Ribonuclease H-like superfamily/Ribonuclease H"/>
    <property type="match status" value="1"/>
</dbReference>
<keyword evidence="6 16" id="KW-0235">DNA replication</keyword>
<reference evidence="20 21" key="1">
    <citation type="journal article" date="2014" name="Genome Announc.">
        <title>Draft genome sequences of six enterohepatic helicobacter species isolated from humans and one from rhesus macaques.</title>
        <authorList>
            <person name="Shen Z."/>
            <person name="Sheh A."/>
            <person name="Young S.K."/>
            <person name="Abouelliel A."/>
            <person name="Ward D.V."/>
            <person name="Earl A.M."/>
            <person name="Fox J.G."/>
        </authorList>
    </citation>
    <scope>NUCLEOTIDE SEQUENCE [LARGE SCALE GENOMIC DNA]</scope>
    <source>
        <strain evidence="20 21">MIT 99-5501</strain>
    </source>
</reference>
<evidence type="ECO:0000256" key="7">
    <source>
        <dbReference type="ARBA" id="ARBA00022722"/>
    </source>
</evidence>
<evidence type="ECO:0000256" key="9">
    <source>
        <dbReference type="ARBA" id="ARBA00022801"/>
    </source>
</evidence>
<evidence type="ECO:0000259" key="18">
    <source>
        <dbReference type="SMART" id="SM00475"/>
    </source>
</evidence>
<dbReference type="eggNOG" id="COG0749">
    <property type="taxonomic scope" value="Bacteria"/>
</dbReference>
<keyword evidence="21" id="KW-1185">Reference proteome</keyword>
<keyword evidence="13 16" id="KW-0234">DNA repair</keyword>
<dbReference type="Pfam" id="PF02739">
    <property type="entry name" value="5_3_exonuc_N"/>
    <property type="match status" value="1"/>
</dbReference>
<dbReference type="AlphaFoldDB" id="V8C6S3"/>
<dbReference type="eggNOG" id="COG0258">
    <property type="taxonomic scope" value="Bacteria"/>
</dbReference>
<dbReference type="InterPro" id="IPR012337">
    <property type="entry name" value="RNaseH-like_sf"/>
</dbReference>
<dbReference type="InterPro" id="IPR019760">
    <property type="entry name" value="DNA-dir_DNA_pol_A_CS"/>
</dbReference>
<dbReference type="Proteomes" id="UP000018731">
    <property type="component" value="Unassembled WGS sequence"/>
</dbReference>
<evidence type="ECO:0000256" key="10">
    <source>
        <dbReference type="ARBA" id="ARBA00022839"/>
    </source>
</evidence>
<dbReference type="InterPro" id="IPR008918">
    <property type="entry name" value="HhH2"/>
</dbReference>
<dbReference type="Gene3D" id="1.20.1060.10">
    <property type="entry name" value="Taq DNA Polymerase, Chain T, domain 4"/>
    <property type="match status" value="1"/>
</dbReference>
<dbReference type="Pfam" id="PF00476">
    <property type="entry name" value="DNA_pol_A"/>
    <property type="match status" value="1"/>
</dbReference>
<dbReference type="NCBIfam" id="NF004397">
    <property type="entry name" value="PRK05755.1"/>
    <property type="match status" value="1"/>
</dbReference>
<keyword evidence="9 16" id="KW-0378">Hydrolase</keyword>
<comment type="function">
    <text evidence="16">In addition to polymerase activity, this DNA polymerase exhibits 3'-5' and 5'-3' exonuclease activity.</text>
</comment>
<comment type="similarity">
    <text evidence="1 16">Belongs to the DNA polymerase type-A family.</text>
</comment>
<dbReference type="SUPFAM" id="SSF88723">
    <property type="entry name" value="PIN domain-like"/>
    <property type="match status" value="1"/>
</dbReference>
<evidence type="ECO:0000256" key="6">
    <source>
        <dbReference type="ARBA" id="ARBA00022705"/>
    </source>
</evidence>
<dbReference type="PANTHER" id="PTHR10133:SF27">
    <property type="entry name" value="DNA POLYMERASE NU"/>
    <property type="match status" value="1"/>
</dbReference>
<evidence type="ECO:0000313" key="20">
    <source>
        <dbReference type="EMBL" id="ETD22735.1"/>
    </source>
</evidence>
<dbReference type="CDD" id="cd06139">
    <property type="entry name" value="DNA_polA_I_Ecoli_like_exo"/>
    <property type="match status" value="1"/>
</dbReference>
<dbReference type="CDD" id="cd09859">
    <property type="entry name" value="PIN_53EXO"/>
    <property type="match status" value="1"/>
</dbReference>
<dbReference type="FunFam" id="1.20.1060.10:FF:000001">
    <property type="entry name" value="DNA polymerase I"/>
    <property type="match status" value="1"/>
</dbReference>
<dbReference type="SMART" id="SM00475">
    <property type="entry name" value="53EXOc"/>
    <property type="match status" value="1"/>
</dbReference>
<dbReference type="SMART" id="SM00482">
    <property type="entry name" value="POLAc"/>
    <property type="match status" value="1"/>
</dbReference>
<dbReference type="InterPro" id="IPR020046">
    <property type="entry name" value="5-3_exonucl_a-hlix_arch_N"/>
</dbReference>
<keyword evidence="10 16" id="KW-0269">Exonuclease</keyword>
<dbReference type="PRINTS" id="PR00868">
    <property type="entry name" value="DNAPOLI"/>
</dbReference>
<proteinExistence type="inferred from homology"/>
<evidence type="ECO:0000256" key="5">
    <source>
        <dbReference type="ARBA" id="ARBA00022695"/>
    </source>
</evidence>
<dbReference type="InterPro" id="IPR043502">
    <property type="entry name" value="DNA/RNA_pol_sf"/>
</dbReference>
<dbReference type="GO" id="GO:0003677">
    <property type="term" value="F:DNA binding"/>
    <property type="evidence" value="ECO:0007669"/>
    <property type="project" value="UniProtKB-UniRule"/>
</dbReference>
<dbReference type="GO" id="GO:0008408">
    <property type="term" value="F:3'-5' exonuclease activity"/>
    <property type="evidence" value="ECO:0007669"/>
    <property type="project" value="UniProtKB-UniRule"/>
</dbReference>
<keyword evidence="12 16" id="KW-0238">DNA-binding</keyword>
<evidence type="ECO:0000256" key="13">
    <source>
        <dbReference type="ARBA" id="ARBA00023204"/>
    </source>
</evidence>
<dbReference type="InterPro" id="IPR001098">
    <property type="entry name" value="DNA-dir_DNA_pol_A_palm_dom"/>
</dbReference>
<dbReference type="InterPro" id="IPR002562">
    <property type="entry name" value="3'-5'_exonuclease_dom"/>
</dbReference>
<dbReference type="Gene3D" id="1.10.150.20">
    <property type="entry name" value="5' to 3' exonuclease, C-terminal subdomain"/>
    <property type="match status" value="2"/>
</dbReference>
<dbReference type="GO" id="GO:0006261">
    <property type="term" value="P:DNA-templated DNA replication"/>
    <property type="evidence" value="ECO:0007669"/>
    <property type="project" value="UniProtKB-UniRule"/>
</dbReference>
<keyword evidence="4 16" id="KW-0808">Transferase</keyword>
<evidence type="ECO:0000259" key="19">
    <source>
        <dbReference type="SMART" id="SM00482"/>
    </source>
</evidence>
<evidence type="ECO:0000259" key="17">
    <source>
        <dbReference type="SMART" id="SM00474"/>
    </source>
</evidence>
<comment type="caution">
    <text evidence="20">The sequence shown here is derived from an EMBL/GenBank/DDBJ whole genome shotgun (WGS) entry which is preliminary data.</text>
</comment>
<dbReference type="PATRIC" id="fig|1357400.3.peg.2064"/>
<feature type="domain" description="5'-3' exonuclease" evidence="18">
    <location>
        <begin position="2"/>
        <end position="260"/>
    </location>
</feature>
<dbReference type="GO" id="GO:0008409">
    <property type="term" value="F:5'-3' exonuclease activity"/>
    <property type="evidence" value="ECO:0007669"/>
    <property type="project" value="UniProtKB-UniRule"/>
</dbReference>
<name>V8C6S3_9HELI</name>
<dbReference type="InterPro" id="IPR029060">
    <property type="entry name" value="PIN-like_dom_sf"/>
</dbReference>
<dbReference type="Gene3D" id="3.40.50.1010">
    <property type="entry name" value="5'-nuclease"/>
    <property type="match status" value="1"/>
</dbReference>
<evidence type="ECO:0000313" key="21">
    <source>
        <dbReference type="Proteomes" id="UP000018731"/>
    </source>
</evidence>
<dbReference type="PROSITE" id="PS00447">
    <property type="entry name" value="DNA_POLYMERASE_A"/>
    <property type="match status" value="1"/>
</dbReference>
<keyword evidence="8 16" id="KW-0227">DNA damage</keyword>
<keyword evidence="5 16" id="KW-0548">Nucleotidyltransferase</keyword>
<dbReference type="SUPFAM" id="SSF53098">
    <property type="entry name" value="Ribonuclease H-like"/>
    <property type="match status" value="1"/>
</dbReference>
<dbReference type="EC" id="2.7.7.7" evidence="2 15"/>
<dbReference type="OrthoDB" id="9806424at2"/>
<dbReference type="SMART" id="SM00279">
    <property type="entry name" value="HhH2"/>
    <property type="match status" value="1"/>
</dbReference>
<dbReference type="SUPFAM" id="SSF56672">
    <property type="entry name" value="DNA/RNA polymerases"/>
    <property type="match status" value="1"/>
</dbReference>